<feature type="domain" description="GP-PDE" evidence="1">
    <location>
        <begin position="17"/>
        <end position="256"/>
    </location>
</feature>
<sequence>MSHTARVNRGYLDHAGVLAFAHRGGAFHPEIEGLENTMAAFRHAVDLGYVYLETDVHVTADGVLLAFHDDVLDRVTDRTGSIAETSYADVQAALIGGRERVPTLAELFEAFPGVRFNIDIKSAGSVAALADFVSAHDAWDRVLVGSFSRRRLQSFRRLTQGRVATSAHPLEVAAYVLSPSAQLARLLTRGRPDALQIPHRRGRLTVASAGLVRRAHANGLHVHVWTIDDPAEMKVLLDRGVDGLISDRTDILSDVLRSRGQWEDKS</sequence>
<dbReference type="EMBL" id="PYXZ01000011">
    <property type="protein sequence ID" value="PUA79369.1"/>
    <property type="molecule type" value="Genomic_DNA"/>
</dbReference>
<evidence type="ECO:0000259" key="1">
    <source>
        <dbReference type="PROSITE" id="PS51704"/>
    </source>
</evidence>
<dbReference type="Pfam" id="PF03009">
    <property type="entry name" value="GDPD"/>
    <property type="match status" value="1"/>
</dbReference>
<dbReference type="CDD" id="cd08561">
    <property type="entry name" value="GDPD_cytoplasmic_ScUgpQ2_like"/>
    <property type="match status" value="1"/>
</dbReference>
<dbReference type="PANTHER" id="PTHR43805">
    <property type="entry name" value="GLYCEROPHOSPHORYL DIESTER PHOSPHODIESTERASE"/>
    <property type="match status" value="1"/>
</dbReference>
<dbReference type="Proteomes" id="UP000244867">
    <property type="component" value="Unassembled WGS sequence"/>
</dbReference>
<gene>
    <name evidence="2" type="ORF">C7S10_19930</name>
</gene>
<dbReference type="AlphaFoldDB" id="A0A2R7YU14"/>
<dbReference type="GO" id="GO:0006629">
    <property type="term" value="P:lipid metabolic process"/>
    <property type="evidence" value="ECO:0007669"/>
    <property type="project" value="InterPro"/>
</dbReference>
<keyword evidence="3" id="KW-1185">Reference proteome</keyword>
<dbReference type="InterPro" id="IPR030395">
    <property type="entry name" value="GP_PDE_dom"/>
</dbReference>
<dbReference type="SUPFAM" id="SSF51695">
    <property type="entry name" value="PLC-like phosphodiesterases"/>
    <property type="match status" value="1"/>
</dbReference>
<dbReference type="Gene3D" id="3.20.20.190">
    <property type="entry name" value="Phosphatidylinositol (PI) phosphodiesterase"/>
    <property type="match status" value="1"/>
</dbReference>
<dbReference type="PANTHER" id="PTHR43805:SF1">
    <property type="entry name" value="GP-PDE DOMAIN-CONTAINING PROTEIN"/>
    <property type="match status" value="1"/>
</dbReference>
<dbReference type="PROSITE" id="PS51704">
    <property type="entry name" value="GP_PDE"/>
    <property type="match status" value="1"/>
</dbReference>
<accession>A0A2R7YU14</accession>
<name>A0A2R7YU14_9ACTN</name>
<evidence type="ECO:0000313" key="3">
    <source>
        <dbReference type="Proteomes" id="UP000244867"/>
    </source>
</evidence>
<protein>
    <submittedName>
        <fullName evidence="2">Glycerophosphodiester phosphodiesterase</fullName>
    </submittedName>
</protein>
<organism evidence="2 3">
    <name type="scientific">Nocardioides currus</name>
    <dbReference type="NCBI Taxonomy" id="2133958"/>
    <lineage>
        <taxon>Bacteria</taxon>
        <taxon>Bacillati</taxon>
        <taxon>Actinomycetota</taxon>
        <taxon>Actinomycetes</taxon>
        <taxon>Propionibacteriales</taxon>
        <taxon>Nocardioidaceae</taxon>
        <taxon>Nocardioides</taxon>
    </lineage>
</organism>
<dbReference type="OrthoDB" id="5241788at2"/>
<dbReference type="GO" id="GO:0008081">
    <property type="term" value="F:phosphoric diester hydrolase activity"/>
    <property type="evidence" value="ECO:0007669"/>
    <property type="project" value="InterPro"/>
</dbReference>
<comment type="caution">
    <text evidence="2">The sequence shown here is derived from an EMBL/GenBank/DDBJ whole genome shotgun (WGS) entry which is preliminary data.</text>
</comment>
<proteinExistence type="predicted"/>
<reference evidence="2 3" key="1">
    <citation type="submission" date="2018-03" db="EMBL/GenBank/DDBJ databases">
        <authorList>
            <person name="Keele B.F."/>
        </authorList>
    </citation>
    <scope>NUCLEOTIDE SEQUENCE [LARGE SCALE GENOMIC DNA]</scope>
    <source>
        <strain evidence="2 3">IB-3</strain>
    </source>
</reference>
<evidence type="ECO:0000313" key="2">
    <source>
        <dbReference type="EMBL" id="PUA79369.1"/>
    </source>
</evidence>
<dbReference type="InterPro" id="IPR017946">
    <property type="entry name" value="PLC-like_Pdiesterase_TIM-brl"/>
</dbReference>